<evidence type="ECO:0000256" key="1">
    <source>
        <dbReference type="ARBA" id="ARBA00005436"/>
    </source>
</evidence>
<dbReference type="PANTHER" id="PTHR45696">
    <property type="entry name" value="60S ACIDIC RIBOSOMAL PROTEIN P1"/>
    <property type="match status" value="1"/>
</dbReference>
<evidence type="ECO:0000256" key="3">
    <source>
        <dbReference type="ARBA" id="ARBA00023274"/>
    </source>
</evidence>
<dbReference type="EMBL" id="MBFT01000735">
    <property type="protein sequence ID" value="PVU87509.1"/>
    <property type="molecule type" value="Genomic_DNA"/>
</dbReference>
<accession>A0A2T9Y581</accession>
<protein>
    <recommendedName>
        <fullName evidence="7">60S acidic ribosomal protein P1</fullName>
    </recommendedName>
</protein>
<dbReference type="FunFam" id="1.10.10.1410:FF:000001">
    <property type="entry name" value="60S acidic ribosomal protein P1"/>
    <property type="match status" value="1"/>
</dbReference>
<evidence type="ECO:0008006" key="7">
    <source>
        <dbReference type="Google" id="ProtNLM"/>
    </source>
</evidence>
<dbReference type="Proteomes" id="UP000245699">
    <property type="component" value="Unassembled WGS sequence"/>
</dbReference>
<evidence type="ECO:0000313" key="4">
    <source>
        <dbReference type="EMBL" id="PVU86135.1"/>
    </source>
</evidence>
<keyword evidence="6" id="KW-1185">Reference proteome</keyword>
<proteinExistence type="inferred from homology"/>
<dbReference type="GO" id="GO:0002181">
    <property type="term" value="P:cytoplasmic translation"/>
    <property type="evidence" value="ECO:0007669"/>
    <property type="project" value="TreeGrafter"/>
</dbReference>
<dbReference type="InterPro" id="IPR038716">
    <property type="entry name" value="P1/P2_N_sf"/>
</dbReference>
<dbReference type="GO" id="GO:0043021">
    <property type="term" value="F:ribonucleoprotein complex binding"/>
    <property type="evidence" value="ECO:0007669"/>
    <property type="project" value="TreeGrafter"/>
</dbReference>
<dbReference type="EMBL" id="MBFT01000964">
    <property type="protein sequence ID" value="PVU86135.1"/>
    <property type="molecule type" value="Genomic_DNA"/>
</dbReference>
<dbReference type="Gene3D" id="1.10.10.1410">
    <property type="match status" value="1"/>
</dbReference>
<reference evidence="5 6" key="1">
    <citation type="journal article" date="2018" name="MBio">
        <title>Comparative Genomics Reveals the Core Gene Toolbox for the Fungus-Insect Symbiosis.</title>
        <authorList>
            <person name="Wang Y."/>
            <person name="Stata M."/>
            <person name="Wang W."/>
            <person name="Stajich J.E."/>
            <person name="White M.M."/>
            <person name="Moncalvo J.M."/>
        </authorList>
    </citation>
    <scope>NUCLEOTIDE SEQUENCE [LARGE SCALE GENOMIC DNA]</scope>
    <source>
        <strain evidence="5 6">AUS-77-4</strain>
    </source>
</reference>
<dbReference type="GO" id="GO:0030295">
    <property type="term" value="F:protein kinase activator activity"/>
    <property type="evidence" value="ECO:0007669"/>
    <property type="project" value="TreeGrafter"/>
</dbReference>
<dbReference type="Pfam" id="PF00428">
    <property type="entry name" value="Ribosomal_60s"/>
    <property type="match status" value="1"/>
</dbReference>
<gene>
    <name evidence="5" type="ORF">BB559_006003</name>
    <name evidence="4" type="ORF">BB559_006643</name>
</gene>
<organism evidence="5 6">
    <name type="scientific">Furculomyces boomerangus</name>
    <dbReference type="NCBI Taxonomy" id="61424"/>
    <lineage>
        <taxon>Eukaryota</taxon>
        <taxon>Fungi</taxon>
        <taxon>Fungi incertae sedis</taxon>
        <taxon>Zoopagomycota</taxon>
        <taxon>Kickxellomycotina</taxon>
        <taxon>Harpellomycetes</taxon>
        <taxon>Harpellales</taxon>
        <taxon>Harpellaceae</taxon>
        <taxon>Furculomyces</taxon>
    </lineage>
</organism>
<comment type="similarity">
    <text evidence="1">Belongs to the eukaryotic ribosomal protein P1/P2 family.</text>
</comment>
<dbReference type="OrthoDB" id="2194681at2759"/>
<keyword evidence="3" id="KW-0687">Ribonucleoprotein</keyword>
<dbReference type="PANTHER" id="PTHR45696:SF10">
    <property type="entry name" value="LARGE RIBOSOMAL SUBUNIT PROTEIN P1"/>
    <property type="match status" value="1"/>
</dbReference>
<name>A0A2T9Y581_9FUNG</name>
<dbReference type="AlphaFoldDB" id="A0A2T9Y581"/>
<dbReference type="GO" id="GO:0003735">
    <property type="term" value="F:structural constituent of ribosome"/>
    <property type="evidence" value="ECO:0007669"/>
    <property type="project" value="TreeGrafter"/>
</dbReference>
<comment type="caution">
    <text evidence="5">The sequence shown here is derived from an EMBL/GenBank/DDBJ whole genome shotgun (WGS) entry which is preliminary data.</text>
</comment>
<dbReference type="GO" id="GO:0022625">
    <property type="term" value="C:cytosolic large ribosomal subunit"/>
    <property type="evidence" value="ECO:0007669"/>
    <property type="project" value="TreeGrafter"/>
</dbReference>
<evidence type="ECO:0000313" key="5">
    <source>
        <dbReference type="EMBL" id="PVU87509.1"/>
    </source>
</evidence>
<dbReference type="CDD" id="cd05831">
    <property type="entry name" value="Ribosomal_P1"/>
    <property type="match status" value="1"/>
</dbReference>
<dbReference type="STRING" id="61424.A0A2T9Y581"/>
<sequence length="78" mass="8419">MSNAEKAIVYASLILADDGLEINADNLQAITKAAGVTVDPIYFGLFAKALAGRDINEMLMNEESEEESDDDMGFGLFD</sequence>
<evidence type="ECO:0000256" key="2">
    <source>
        <dbReference type="ARBA" id="ARBA00022980"/>
    </source>
</evidence>
<keyword evidence="2" id="KW-0689">Ribosomal protein</keyword>
<evidence type="ECO:0000313" key="6">
    <source>
        <dbReference type="Proteomes" id="UP000245699"/>
    </source>
</evidence>